<gene>
    <name evidence="2" type="ORF">C8A05DRAFT_35607</name>
</gene>
<feature type="chain" id="PRO_5042822795" evidence="1">
    <location>
        <begin position="20"/>
        <end position="137"/>
    </location>
</feature>
<evidence type="ECO:0000313" key="3">
    <source>
        <dbReference type="Proteomes" id="UP001303889"/>
    </source>
</evidence>
<evidence type="ECO:0000313" key="2">
    <source>
        <dbReference type="EMBL" id="KAK3900734.1"/>
    </source>
</evidence>
<comment type="caution">
    <text evidence="2">The sequence shown here is derived from an EMBL/GenBank/DDBJ whole genome shotgun (WGS) entry which is preliminary data.</text>
</comment>
<protein>
    <submittedName>
        <fullName evidence="2">Uncharacterized protein</fullName>
    </submittedName>
</protein>
<reference evidence="2" key="2">
    <citation type="submission" date="2023-05" db="EMBL/GenBank/DDBJ databases">
        <authorList>
            <consortium name="Lawrence Berkeley National Laboratory"/>
            <person name="Steindorff A."/>
            <person name="Hensen N."/>
            <person name="Bonometti L."/>
            <person name="Westerberg I."/>
            <person name="Brannstrom I.O."/>
            <person name="Guillou S."/>
            <person name="Cros-Aarteil S."/>
            <person name="Calhoun S."/>
            <person name="Haridas S."/>
            <person name="Kuo A."/>
            <person name="Mondo S."/>
            <person name="Pangilinan J."/>
            <person name="Riley R."/>
            <person name="Labutti K."/>
            <person name="Andreopoulos B."/>
            <person name="Lipzen A."/>
            <person name="Chen C."/>
            <person name="Yanf M."/>
            <person name="Daum C."/>
            <person name="Ng V."/>
            <person name="Clum A."/>
            <person name="Ohm R."/>
            <person name="Martin F."/>
            <person name="Silar P."/>
            <person name="Natvig D."/>
            <person name="Lalanne C."/>
            <person name="Gautier V."/>
            <person name="Ament-Velasquez S.L."/>
            <person name="Kruys A."/>
            <person name="Hutchinson M.I."/>
            <person name="Powell A.J."/>
            <person name="Barry K."/>
            <person name="Miller A.N."/>
            <person name="Grigoriev I.V."/>
            <person name="Debuchy R."/>
            <person name="Gladieux P."/>
            <person name="Thoren M.H."/>
            <person name="Johannesson H."/>
        </authorList>
    </citation>
    <scope>NUCLEOTIDE SEQUENCE</scope>
    <source>
        <strain evidence="2">CBS 103.79</strain>
    </source>
</reference>
<sequence length="137" mass="14234">MQLVSILSALAATAGIVNAAPAPTTPEPADKPQADEYLWSIIGYANPGCQGLVVWHGTGEGNLQCQNVPALAASFRWGAMTGTAFITSPQQGVCDRTSSLSGDEQGATITQVDGFVGVRRVGCTNGVIQAYKVNFAY</sequence>
<feature type="signal peptide" evidence="1">
    <location>
        <begin position="1"/>
        <end position="19"/>
    </location>
</feature>
<reference evidence="2" key="1">
    <citation type="journal article" date="2023" name="Mol. Phylogenet. Evol.">
        <title>Genome-scale phylogeny and comparative genomics of the fungal order Sordariales.</title>
        <authorList>
            <person name="Hensen N."/>
            <person name="Bonometti L."/>
            <person name="Westerberg I."/>
            <person name="Brannstrom I.O."/>
            <person name="Guillou S."/>
            <person name="Cros-Aarteil S."/>
            <person name="Calhoun S."/>
            <person name="Haridas S."/>
            <person name="Kuo A."/>
            <person name="Mondo S."/>
            <person name="Pangilinan J."/>
            <person name="Riley R."/>
            <person name="LaButti K."/>
            <person name="Andreopoulos B."/>
            <person name="Lipzen A."/>
            <person name="Chen C."/>
            <person name="Yan M."/>
            <person name="Daum C."/>
            <person name="Ng V."/>
            <person name="Clum A."/>
            <person name="Steindorff A."/>
            <person name="Ohm R.A."/>
            <person name="Martin F."/>
            <person name="Silar P."/>
            <person name="Natvig D.O."/>
            <person name="Lalanne C."/>
            <person name="Gautier V."/>
            <person name="Ament-Velasquez S.L."/>
            <person name="Kruys A."/>
            <person name="Hutchinson M.I."/>
            <person name="Powell A.J."/>
            <person name="Barry K."/>
            <person name="Miller A.N."/>
            <person name="Grigoriev I.V."/>
            <person name="Debuchy R."/>
            <person name="Gladieux P."/>
            <person name="Hiltunen Thoren M."/>
            <person name="Johannesson H."/>
        </authorList>
    </citation>
    <scope>NUCLEOTIDE SEQUENCE</scope>
    <source>
        <strain evidence="2">CBS 103.79</strain>
    </source>
</reference>
<name>A0AAN6MIA4_9PEZI</name>
<dbReference type="EMBL" id="MU855642">
    <property type="protein sequence ID" value="KAK3900734.1"/>
    <property type="molecule type" value="Genomic_DNA"/>
</dbReference>
<evidence type="ECO:0000256" key="1">
    <source>
        <dbReference type="SAM" id="SignalP"/>
    </source>
</evidence>
<keyword evidence="1" id="KW-0732">Signal</keyword>
<dbReference type="Proteomes" id="UP001303889">
    <property type="component" value="Unassembled WGS sequence"/>
</dbReference>
<dbReference type="AlphaFoldDB" id="A0AAN6MIA4"/>
<accession>A0AAN6MIA4</accession>
<proteinExistence type="predicted"/>
<organism evidence="2 3">
    <name type="scientific">Staphylotrichum tortipilum</name>
    <dbReference type="NCBI Taxonomy" id="2831512"/>
    <lineage>
        <taxon>Eukaryota</taxon>
        <taxon>Fungi</taxon>
        <taxon>Dikarya</taxon>
        <taxon>Ascomycota</taxon>
        <taxon>Pezizomycotina</taxon>
        <taxon>Sordariomycetes</taxon>
        <taxon>Sordariomycetidae</taxon>
        <taxon>Sordariales</taxon>
        <taxon>Chaetomiaceae</taxon>
        <taxon>Staphylotrichum</taxon>
    </lineage>
</organism>
<keyword evidence="3" id="KW-1185">Reference proteome</keyword>